<keyword evidence="2" id="KW-1185">Reference proteome</keyword>
<dbReference type="EMBL" id="MCOG01000156">
    <property type="protein sequence ID" value="ORY34397.1"/>
    <property type="molecule type" value="Genomic_DNA"/>
</dbReference>
<dbReference type="OrthoDB" id="10029846at2759"/>
<comment type="caution">
    <text evidence="1">The sequence shown here is derived from an EMBL/GenBank/DDBJ whole genome shotgun (WGS) entry which is preliminary data.</text>
</comment>
<organism evidence="1 2">
    <name type="scientific">Neocallimastix californiae</name>
    <dbReference type="NCBI Taxonomy" id="1754190"/>
    <lineage>
        <taxon>Eukaryota</taxon>
        <taxon>Fungi</taxon>
        <taxon>Fungi incertae sedis</taxon>
        <taxon>Chytridiomycota</taxon>
        <taxon>Chytridiomycota incertae sedis</taxon>
        <taxon>Neocallimastigomycetes</taxon>
        <taxon>Neocallimastigales</taxon>
        <taxon>Neocallimastigaceae</taxon>
        <taxon>Neocallimastix</taxon>
    </lineage>
</organism>
<accession>A0A1Y2BIM1</accession>
<dbReference type="AlphaFoldDB" id="A0A1Y2BIM1"/>
<protein>
    <recommendedName>
        <fullName evidence="3">MULE transposase domain-containing protein</fullName>
    </recommendedName>
</protein>
<sequence>MNNKIKDGIEKSSIPFGIKIKLLYNKISKEMRFICQEYNSIKSQISRNLNKKLPSNVTTFTEIPNESKYYKTKRVKLFREYNDDIFVDGTFFIAPKFSYQIFIKRTYAKELDCFYTTSFAILKNKEQETYKILFEKLKKIANTCNNNIIIAESLNSYLNNLFPTIPSYYELIDKLNELEHLPYYDYQRKKKRNLENKKRTINKANEIIFLIERYKNIETKLIDAKCDRNNTINIWFDCLTNLNNII</sequence>
<evidence type="ECO:0000313" key="1">
    <source>
        <dbReference type="EMBL" id="ORY34397.1"/>
    </source>
</evidence>
<gene>
    <name evidence="1" type="ORF">LY90DRAFT_511899</name>
</gene>
<evidence type="ECO:0008006" key="3">
    <source>
        <dbReference type="Google" id="ProtNLM"/>
    </source>
</evidence>
<proteinExistence type="predicted"/>
<name>A0A1Y2BIM1_9FUNG</name>
<evidence type="ECO:0000313" key="2">
    <source>
        <dbReference type="Proteomes" id="UP000193920"/>
    </source>
</evidence>
<reference evidence="1 2" key="1">
    <citation type="submission" date="2016-08" db="EMBL/GenBank/DDBJ databases">
        <title>A Parts List for Fungal Cellulosomes Revealed by Comparative Genomics.</title>
        <authorList>
            <consortium name="DOE Joint Genome Institute"/>
            <person name="Haitjema C.H."/>
            <person name="Gilmore S.P."/>
            <person name="Henske J.K."/>
            <person name="Solomon K.V."/>
            <person name="De Groot R."/>
            <person name="Kuo A."/>
            <person name="Mondo S.J."/>
            <person name="Salamov A.A."/>
            <person name="Labutti K."/>
            <person name="Zhao Z."/>
            <person name="Chiniquy J."/>
            <person name="Barry K."/>
            <person name="Brewer H.M."/>
            <person name="Purvine S.O."/>
            <person name="Wright A.T."/>
            <person name="Boxma B."/>
            <person name="Van Alen T."/>
            <person name="Hackstein J.H."/>
            <person name="Baker S.E."/>
            <person name="Grigoriev I.V."/>
            <person name="O'Malley M.A."/>
        </authorList>
    </citation>
    <scope>NUCLEOTIDE SEQUENCE [LARGE SCALE GENOMIC DNA]</scope>
    <source>
        <strain evidence="1 2">G1</strain>
    </source>
</reference>
<dbReference type="Proteomes" id="UP000193920">
    <property type="component" value="Unassembled WGS sequence"/>
</dbReference>